<dbReference type="Gene3D" id="3.20.20.30">
    <property type="entry name" value="Luciferase-like domain"/>
    <property type="match status" value="1"/>
</dbReference>
<dbReference type="Proteomes" id="UP000553957">
    <property type="component" value="Unassembled WGS sequence"/>
</dbReference>
<reference evidence="3 6" key="2">
    <citation type="submission" date="2020-08" db="EMBL/GenBank/DDBJ databases">
        <title>Sequencing the genomes of 1000 actinobacteria strains.</title>
        <authorList>
            <person name="Klenk H.-P."/>
        </authorList>
    </citation>
    <scope>NUCLEOTIDE SEQUENCE [LARGE SCALE GENOMIC DNA]</scope>
    <source>
        <strain evidence="3 6">DSM 15626</strain>
    </source>
</reference>
<comment type="caution">
    <text evidence="4">The sequence shown here is derived from an EMBL/GenBank/DDBJ whole genome shotgun (WGS) entry which is preliminary data.</text>
</comment>
<evidence type="ECO:0000313" key="6">
    <source>
        <dbReference type="Proteomes" id="UP000553957"/>
    </source>
</evidence>
<reference evidence="4 5" key="1">
    <citation type="submission" date="2020-05" db="EMBL/GenBank/DDBJ databases">
        <title>Genome sequence of Kribbella sandramycini ATCC 39419.</title>
        <authorList>
            <person name="Maclea K.S."/>
            <person name="Fair J.L."/>
        </authorList>
    </citation>
    <scope>NUCLEOTIDE SEQUENCE [LARGE SCALE GENOMIC DNA]</scope>
    <source>
        <strain evidence="4 5">ATCC 39419</strain>
    </source>
</reference>
<organism evidence="4 5">
    <name type="scientific">Kribbella sandramycini</name>
    <dbReference type="NCBI Taxonomy" id="60450"/>
    <lineage>
        <taxon>Bacteria</taxon>
        <taxon>Bacillati</taxon>
        <taxon>Actinomycetota</taxon>
        <taxon>Actinomycetes</taxon>
        <taxon>Propionibacteriales</taxon>
        <taxon>Kribbellaceae</taxon>
        <taxon>Kribbella</taxon>
    </lineage>
</organism>
<dbReference type="AlphaFoldDB" id="A0A7Y4L0J6"/>
<name>A0A7Y4L0J6_9ACTN</name>
<dbReference type="SUPFAM" id="SSF51679">
    <property type="entry name" value="Bacterial luciferase-like"/>
    <property type="match status" value="1"/>
</dbReference>
<dbReference type="PANTHER" id="PTHR43244:SF1">
    <property type="entry name" value="5,10-METHYLENETETRAHYDROMETHANOPTERIN REDUCTASE"/>
    <property type="match status" value="1"/>
</dbReference>
<dbReference type="InterPro" id="IPR036661">
    <property type="entry name" value="Luciferase-like_sf"/>
</dbReference>
<evidence type="ECO:0000259" key="2">
    <source>
        <dbReference type="Pfam" id="PF00296"/>
    </source>
</evidence>
<evidence type="ECO:0000313" key="5">
    <source>
        <dbReference type="Proteomes" id="UP000534306"/>
    </source>
</evidence>
<keyword evidence="5" id="KW-1185">Reference proteome</keyword>
<sequence>MTDVLFGVSIAPATEVEQVRAAALAAEHAGLDLVGIQDEPYFGHRLEAFTLMADLLARTERIHLFPDVVALPLRPAPVLARTASTLSLMSGGRFQLGLGAGGVWDAMTSMGAEQLQPAQSLAALAESITLLRQLWQTEVEVAAAGEWYPVHSLASQAPHSAGIEIWLGALRARSLALTGRVADGWAAPTQKYLPMEVWADGNRAVDRAAAEAGRDPAAIRRLAQVIGTITPDATSGPIELTGKAPIRTSAAGWSDLLTKLAEEHGFTGFVFWPEHEAASQSTVFGAEVVPLVRQRLG</sequence>
<dbReference type="EMBL" id="JABJRC010000002">
    <property type="protein sequence ID" value="NOL41101.1"/>
    <property type="molecule type" value="Genomic_DNA"/>
</dbReference>
<proteinExistence type="predicted"/>
<dbReference type="EMBL" id="JACHKF010000001">
    <property type="protein sequence ID" value="MBB6569055.1"/>
    <property type="molecule type" value="Genomic_DNA"/>
</dbReference>
<dbReference type="Proteomes" id="UP000534306">
    <property type="component" value="Unassembled WGS sequence"/>
</dbReference>
<dbReference type="Pfam" id="PF00296">
    <property type="entry name" value="Bac_luciferase"/>
    <property type="match status" value="1"/>
</dbReference>
<dbReference type="RefSeq" id="WP_171673546.1">
    <property type="nucleotide sequence ID" value="NZ_BAAAGT010000013.1"/>
</dbReference>
<keyword evidence="1" id="KW-0560">Oxidoreductase</keyword>
<accession>A0A7Y4L0J6</accession>
<dbReference type="PANTHER" id="PTHR43244">
    <property type="match status" value="1"/>
</dbReference>
<keyword evidence="3" id="KW-0503">Monooxygenase</keyword>
<dbReference type="InterPro" id="IPR011251">
    <property type="entry name" value="Luciferase-like_dom"/>
</dbReference>
<evidence type="ECO:0000313" key="4">
    <source>
        <dbReference type="EMBL" id="NOL41101.1"/>
    </source>
</evidence>
<evidence type="ECO:0000313" key="3">
    <source>
        <dbReference type="EMBL" id="MBB6569055.1"/>
    </source>
</evidence>
<evidence type="ECO:0000256" key="1">
    <source>
        <dbReference type="ARBA" id="ARBA00023002"/>
    </source>
</evidence>
<dbReference type="InterPro" id="IPR050564">
    <property type="entry name" value="F420-G6PD/mer"/>
</dbReference>
<dbReference type="GO" id="GO:0016705">
    <property type="term" value="F:oxidoreductase activity, acting on paired donors, with incorporation or reduction of molecular oxygen"/>
    <property type="evidence" value="ECO:0007669"/>
    <property type="project" value="InterPro"/>
</dbReference>
<protein>
    <submittedName>
        <fullName evidence="3">Alkanesulfonate monooxygenase SsuD/methylene tetrahydromethanopterin reductase-like flavin-dependent oxidoreductase (Luciferase family)</fullName>
    </submittedName>
    <submittedName>
        <fullName evidence="4">LLM class flavin-dependent oxidoreductase</fullName>
    </submittedName>
</protein>
<feature type="domain" description="Luciferase-like" evidence="2">
    <location>
        <begin position="15"/>
        <end position="229"/>
    </location>
</feature>
<gene>
    <name evidence="3" type="ORF">HNR71_004692</name>
    <name evidence="4" type="ORF">HPO96_12690</name>
</gene>
<dbReference type="GO" id="GO:0004497">
    <property type="term" value="F:monooxygenase activity"/>
    <property type="evidence" value="ECO:0007669"/>
    <property type="project" value="UniProtKB-KW"/>
</dbReference>